<evidence type="ECO:0000313" key="1">
    <source>
        <dbReference type="EMBL" id="KAF6505998.1"/>
    </source>
</evidence>
<organism evidence="1 2">
    <name type="scientific">Rousettus aegyptiacus</name>
    <name type="common">Egyptian fruit bat</name>
    <name type="synonym">Pteropus aegyptiacus</name>
    <dbReference type="NCBI Taxonomy" id="9407"/>
    <lineage>
        <taxon>Eukaryota</taxon>
        <taxon>Metazoa</taxon>
        <taxon>Chordata</taxon>
        <taxon>Craniata</taxon>
        <taxon>Vertebrata</taxon>
        <taxon>Euteleostomi</taxon>
        <taxon>Mammalia</taxon>
        <taxon>Eutheria</taxon>
        <taxon>Laurasiatheria</taxon>
        <taxon>Chiroptera</taxon>
        <taxon>Yinpterochiroptera</taxon>
        <taxon>Pteropodoidea</taxon>
        <taxon>Pteropodidae</taxon>
        <taxon>Rousettinae</taxon>
        <taxon>Rousettus</taxon>
    </lineage>
</organism>
<proteinExistence type="predicted"/>
<protein>
    <submittedName>
        <fullName evidence="1">Uncharacterized protein</fullName>
    </submittedName>
</protein>
<sequence>MPRTLIKMSTRELGYCSPKEIKIQRAGKGKMIMKKKVTRGEVSEAQVGGLSLEEKQCAQKLLSIWQNKSHMLPELWRHKEPTHCSMSILRASSQPLHITCAEKFHQLFFLLPSGGAYYPSTLVYLSPGDHAYMFSSI</sequence>
<accession>A0A7J8KAY4</accession>
<gene>
    <name evidence="1" type="ORF">HJG63_007863</name>
</gene>
<keyword evidence="2" id="KW-1185">Reference proteome</keyword>
<evidence type="ECO:0000313" key="2">
    <source>
        <dbReference type="Proteomes" id="UP000593571"/>
    </source>
</evidence>
<comment type="caution">
    <text evidence="1">The sequence shown here is derived from an EMBL/GenBank/DDBJ whole genome shotgun (WGS) entry which is preliminary data.</text>
</comment>
<reference evidence="1 2" key="1">
    <citation type="journal article" date="2020" name="Nature">
        <title>Six reference-quality genomes reveal evolution of bat adaptations.</title>
        <authorList>
            <person name="Jebb D."/>
            <person name="Huang Z."/>
            <person name="Pippel M."/>
            <person name="Hughes G.M."/>
            <person name="Lavrichenko K."/>
            <person name="Devanna P."/>
            <person name="Winkler S."/>
            <person name="Jermiin L.S."/>
            <person name="Skirmuntt E.C."/>
            <person name="Katzourakis A."/>
            <person name="Burkitt-Gray L."/>
            <person name="Ray D.A."/>
            <person name="Sullivan K.A.M."/>
            <person name="Roscito J.G."/>
            <person name="Kirilenko B.M."/>
            <person name="Davalos L.M."/>
            <person name="Corthals A.P."/>
            <person name="Power M.L."/>
            <person name="Jones G."/>
            <person name="Ransome R.D."/>
            <person name="Dechmann D.K.N."/>
            <person name="Locatelli A.G."/>
            <person name="Puechmaille S.J."/>
            <person name="Fedrigo O."/>
            <person name="Jarvis E.D."/>
            <person name="Hiller M."/>
            <person name="Vernes S.C."/>
            <person name="Myers E.W."/>
            <person name="Teeling E.C."/>
        </authorList>
    </citation>
    <scope>NUCLEOTIDE SEQUENCE [LARGE SCALE GENOMIC DNA]</scope>
    <source>
        <strain evidence="1">MRouAeg1</strain>
        <tissue evidence="1">Muscle</tissue>
    </source>
</reference>
<dbReference type="EMBL" id="JACASE010000001">
    <property type="protein sequence ID" value="KAF6505998.1"/>
    <property type="molecule type" value="Genomic_DNA"/>
</dbReference>
<dbReference type="Proteomes" id="UP000593571">
    <property type="component" value="Unassembled WGS sequence"/>
</dbReference>
<dbReference type="AlphaFoldDB" id="A0A7J8KAY4"/>
<name>A0A7J8KAY4_ROUAE</name>